<dbReference type="Pfam" id="PF13374">
    <property type="entry name" value="TPR_10"/>
    <property type="match status" value="1"/>
</dbReference>
<comment type="caution">
    <text evidence="11">The sequence shown here is derived from an EMBL/GenBank/DDBJ whole genome shotgun (WGS) entry which is preliminary data.</text>
</comment>
<evidence type="ECO:0000256" key="4">
    <source>
        <dbReference type="ARBA" id="ARBA00022741"/>
    </source>
</evidence>
<dbReference type="InterPro" id="IPR027409">
    <property type="entry name" value="GroEL-like_apical_dom_sf"/>
</dbReference>
<evidence type="ECO:0000256" key="5">
    <source>
        <dbReference type="ARBA" id="ARBA00022840"/>
    </source>
</evidence>
<comment type="similarity">
    <text evidence="2 8">Belongs to the TCP-1 chaperonin family.</text>
</comment>
<dbReference type="FunFam" id="3.50.7.10:FF:000008">
    <property type="entry name" value="T-complex protein 1 subunit theta"/>
    <property type="match status" value="1"/>
</dbReference>
<dbReference type="PRINTS" id="PR00304">
    <property type="entry name" value="TCOMPLEXTCP1"/>
</dbReference>
<dbReference type="Gene3D" id="3.30.260.10">
    <property type="entry name" value="TCP-1-like chaperonin intermediate domain"/>
    <property type="match status" value="1"/>
</dbReference>
<dbReference type="GO" id="GO:0005524">
    <property type="term" value="F:ATP binding"/>
    <property type="evidence" value="ECO:0007669"/>
    <property type="project" value="UniProtKB-KW"/>
</dbReference>
<keyword evidence="4 8" id="KW-0547">Nucleotide-binding</keyword>
<dbReference type="GO" id="GO:0140662">
    <property type="term" value="F:ATP-dependent protein folding chaperone"/>
    <property type="evidence" value="ECO:0007669"/>
    <property type="project" value="InterPro"/>
</dbReference>
<dbReference type="GO" id="GO:0016887">
    <property type="term" value="F:ATP hydrolysis activity"/>
    <property type="evidence" value="ECO:0007669"/>
    <property type="project" value="InterPro"/>
</dbReference>
<evidence type="ECO:0000256" key="1">
    <source>
        <dbReference type="ARBA" id="ARBA00004496"/>
    </source>
</evidence>
<protein>
    <recommendedName>
        <fullName evidence="7">CCT-theta</fullName>
    </recommendedName>
</protein>
<dbReference type="NCBIfam" id="TIGR02346">
    <property type="entry name" value="chap_CCT_theta"/>
    <property type="match status" value="1"/>
</dbReference>
<keyword evidence="3" id="KW-0963">Cytoplasm</keyword>
<evidence type="ECO:0000313" key="11">
    <source>
        <dbReference type="EMBL" id="KAG5173205.1"/>
    </source>
</evidence>
<dbReference type="InterPro" id="IPR012721">
    <property type="entry name" value="Chap_CCT_theta"/>
</dbReference>
<keyword evidence="5 8" id="KW-0067">ATP-binding</keyword>
<evidence type="ECO:0000259" key="10">
    <source>
        <dbReference type="Pfam" id="PF12770"/>
    </source>
</evidence>
<evidence type="ECO:0000256" key="9">
    <source>
        <dbReference type="SAM" id="MobiDB-lite"/>
    </source>
</evidence>
<dbReference type="PROSITE" id="PS00750">
    <property type="entry name" value="TCP1_1"/>
    <property type="match status" value="1"/>
</dbReference>
<evidence type="ECO:0000256" key="8">
    <source>
        <dbReference type="RuleBase" id="RU004187"/>
    </source>
</evidence>
<dbReference type="Gene3D" id="1.25.40.10">
    <property type="entry name" value="Tetratricopeptide repeat domain"/>
    <property type="match status" value="2"/>
</dbReference>
<dbReference type="CDD" id="cd03341">
    <property type="entry name" value="TCP1_theta"/>
    <property type="match status" value="1"/>
</dbReference>
<dbReference type="SUPFAM" id="SSF52029">
    <property type="entry name" value="GroEL apical domain-like"/>
    <property type="match status" value="1"/>
</dbReference>
<dbReference type="EMBL" id="JAFIQS010000002">
    <property type="protein sequence ID" value="KAG5173205.1"/>
    <property type="molecule type" value="Genomic_DNA"/>
</dbReference>
<gene>
    <name evidence="11" type="ORF">JR316_002715</name>
</gene>
<evidence type="ECO:0000256" key="7">
    <source>
        <dbReference type="ARBA" id="ARBA00029602"/>
    </source>
</evidence>
<name>A0A8H7Y8S4_PSICU</name>
<comment type="subcellular location">
    <subcellularLocation>
        <location evidence="1">Cytoplasm</location>
    </subcellularLocation>
</comment>
<dbReference type="Pfam" id="PF12770">
    <property type="entry name" value="CHAT"/>
    <property type="match status" value="1"/>
</dbReference>
<dbReference type="Gene3D" id="3.50.7.10">
    <property type="entry name" value="GroEL"/>
    <property type="match status" value="1"/>
</dbReference>
<dbReference type="InterPro" id="IPR011990">
    <property type="entry name" value="TPR-like_helical_dom_sf"/>
</dbReference>
<evidence type="ECO:0000256" key="2">
    <source>
        <dbReference type="ARBA" id="ARBA00008020"/>
    </source>
</evidence>
<evidence type="ECO:0000256" key="6">
    <source>
        <dbReference type="ARBA" id="ARBA00023186"/>
    </source>
</evidence>
<dbReference type="Gene3D" id="1.10.560.10">
    <property type="entry name" value="GroEL-like equatorial domain"/>
    <property type="match status" value="1"/>
</dbReference>
<feature type="compositionally biased region" description="Polar residues" evidence="9">
    <location>
        <begin position="14"/>
        <end position="23"/>
    </location>
</feature>
<proteinExistence type="inferred from homology"/>
<dbReference type="InterPro" id="IPR002194">
    <property type="entry name" value="Chaperonin_TCP-1_CS"/>
</dbReference>
<dbReference type="PANTHER" id="PTHR11353">
    <property type="entry name" value="CHAPERONIN"/>
    <property type="match status" value="1"/>
</dbReference>
<evidence type="ECO:0000256" key="3">
    <source>
        <dbReference type="ARBA" id="ARBA00022490"/>
    </source>
</evidence>
<accession>A0A8H7Y8S4</accession>
<dbReference type="GO" id="GO:0005832">
    <property type="term" value="C:chaperonin-containing T-complex"/>
    <property type="evidence" value="ECO:0007669"/>
    <property type="project" value="UniProtKB-ARBA"/>
</dbReference>
<dbReference type="GO" id="GO:0051082">
    <property type="term" value="F:unfolded protein binding"/>
    <property type="evidence" value="ECO:0007669"/>
    <property type="project" value="InterPro"/>
</dbReference>
<dbReference type="SUPFAM" id="SSF54849">
    <property type="entry name" value="GroEL-intermediate domain like"/>
    <property type="match status" value="1"/>
</dbReference>
<dbReference type="Pfam" id="PF00118">
    <property type="entry name" value="Cpn60_TCP1"/>
    <property type="match status" value="1"/>
</dbReference>
<dbReference type="SUPFAM" id="SSF48592">
    <property type="entry name" value="GroEL equatorial domain-like"/>
    <property type="match status" value="1"/>
</dbReference>
<feature type="region of interest" description="Disordered" evidence="9">
    <location>
        <begin position="1"/>
        <end position="27"/>
    </location>
</feature>
<dbReference type="InterPro" id="IPR017998">
    <property type="entry name" value="Chaperone_TCP-1"/>
</dbReference>
<keyword evidence="6 8" id="KW-0143">Chaperone</keyword>
<reference evidence="11" key="1">
    <citation type="submission" date="2021-02" db="EMBL/GenBank/DDBJ databases">
        <title>Psilocybe cubensis genome.</title>
        <authorList>
            <person name="Mckernan K.J."/>
            <person name="Crawford S."/>
            <person name="Trippe A."/>
            <person name="Kane L.T."/>
            <person name="Mclaughlin S."/>
        </authorList>
    </citation>
    <scope>NUCLEOTIDE SEQUENCE [LARGE SCALE GENOMIC DNA]</scope>
    <source>
        <strain evidence="11">MGC-MH-2018</strain>
    </source>
</reference>
<dbReference type="InterPro" id="IPR027413">
    <property type="entry name" value="GROEL-like_equatorial_sf"/>
</dbReference>
<dbReference type="InterPro" id="IPR002423">
    <property type="entry name" value="Cpn60/GroEL/TCP-1"/>
</dbReference>
<dbReference type="OrthoDB" id="1748577at2759"/>
<feature type="domain" description="CHAT" evidence="10">
    <location>
        <begin position="718"/>
        <end position="955"/>
    </location>
</feature>
<organism evidence="11">
    <name type="scientific">Psilocybe cubensis</name>
    <name type="common">Psychedelic mushroom</name>
    <name type="synonym">Stropharia cubensis</name>
    <dbReference type="NCBI Taxonomy" id="181762"/>
    <lineage>
        <taxon>Eukaryota</taxon>
        <taxon>Fungi</taxon>
        <taxon>Dikarya</taxon>
        <taxon>Basidiomycota</taxon>
        <taxon>Agaricomycotina</taxon>
        <taxon>Agaricomycetes</taxon>
        <taxon>Agaricomycetidae</taxon>
        <taxon>Agaricales</taxon>
        <taxon>Agaricineae</taxon>
        <taxon>Strophariaceae</taxon>
        <taxon>Psilocybe</taxon>
    </lineage>
</organism>
<dbReference type="InterPro" id="IPR027410">
    <property type="entry name" value="TCP-1-like_intermed_sf"/>
</dbReference>
<sequence length="1558" mass="170316">MADTSVGGTHENESVTTRVSEPSSVEDREVRKMVALTIVSVDINYAANQITHGTSQSQRGGVTVNSVGLEENTGDGTPVVNINISIDDDALLRELAQFAVQLMIRQSDPEQSSSTPIEPPDFLLRQVLGAEQMMTSANKLQEQFDDTLNINNLDAAIIFYREGMKGLPHGPECGCHIESLKKLANALLTRFQQGGQKCDLDEAISLHRHALELLSSAHPDRSSSLNNLASALLIRFEHGGQTPGDIDEAISISREALELQLSPDQDRSLSLNNLANSLTLRYEKSGQKTDLEQGISAFEEALENLPSSHSNRPAFLVNYAIALSTRFRQDGQKGDLDKAMSMYRESLGLLPSTHPYRSTCLNNLAIALSNRFDKFSEKEDLDEAISMHRQGLAHLPPSHPIRSPALNNLASALNTRFQRDGHQEDFEEAMSLLSTAAQSRSQSPTLCFLFCKHWITLATKQHHFSLITAYETALRILPQVAALTLTVDLRHQALISRADGLARDASQCAIRAGDLSKAIELLEGGRSIFWAQVISLRSPFDQLRDVAPECSSMADRLQVIAQELEMGSQRDISAHILDNHTRLSVDEESSRLNRLIEEWEEIILKVRELPGLEDFLLPPRLSTLRTAASKHPIVLLVANDDESHCLIMTSTNIHHITLPDFSKSALHTLVLLVNTAVSDLPISRSLVESMRGTFTQNRGISFEDDDDISSDDVFKLVLKFLWDKLIIPVIGLLGIKKSSDLSFIQWCPTGHFTFLPIHAAGLYNSDNSTIECASDYFISSYTPTLGVLLSEPSLHPSQKFKMMTVIQSHDLSSTKLEMQNIREYVPDDALTVMGVSESPAYVETVASSLSDVSIAHFACHGYQDPSNPLDSWLKLDDGQLRISRIMKEKMPNGALAFLSACETAMGDAQLPDEAMSLAASLIFCGFRRVVATMWMMRDHDGPIVANAFYRELFRGPDGEKTPLPAVTKSAYALHVADNRCVTRFVSNHQHLLPPTKIMSLKVPKANNLQLFKDGYKQLSGLDEAVLRNIQAVNELSDLVRTSFGPNGRNKLLINHLGRLFVTSDAATIIREIEVVHPAAKLLVMASQSQEAEMGDATNMVLIFGGELLKLAESLLIMGLHPSEVIKGYELASAKAQAELEKLSTFSLPSPLTQETLSSALKPAIASKQYGYEDTLASLVAEAALSIMPANPKNFNVDNVRVVKIMGGSLSGSKVVQGMVFGREPEGTVKKALKAKVAVFTTALDIAQTETKGTVLIKNADEMLNFTTGEEKQLEKIIKEIADSGINVIIAGSSVGELMMHYLNRYNIAVLKVLSKFELRRLCRVVNATPLARVGAPTAEEAGFVDVFETTEIGGDRVTVLRQLLPGEPGFDPASQSEKTRTATIVLRGATSNHLDDLERAIDDGVNVIKGLMKDARLVPGAGATELELAKRVEVYGSGLKGLSQHSVKKFSSALEVIPRTLAENALGGAEGNEVVSRLWAKHEQKGGETWGVDIEAETDGTLQADQHKIYDSLAAKAWAIRLATEAANAVLSVDSIIMSKPAGGPKIPQQAGNWDADD</sequence>
<dbReference type="SUPFAM" id="SSF81901">
    <property type="entry name" value="HCP-like"/>
    <property type="match status" value="1"/>
</dbReference>
<dbReference type="InterPro" id="IPR024983">
    <property type="entry name" value="CHAT_dom"/>
</dbReference>